<name>A0A239VT75_9MICO</name>
<dbReference type="PANTHER" id="PTHR23416">
    <property type="entry name" value="SIALIC ACID SYNTHASE-RELATED"/>
    <property type="match status" value="1"/>
</dbReference>
<dbReference type="GO" id="GO:0008925">
    <property type="term" value="F:maltose O-acetyltransferase activity"/>
    <property type="evidence" value="ECO:0007669"/>
    <property type="project" value="UniProtKB-EC"/>
</dbReference>
<comment type="similarity">
    <text evidence="1">Belongs to the transferase hexapeptide repeat family.</text>
</comment>
<dbReference type="InterPro" id="IPR011004">
    <property type="entry name" value="Trimer_LpxA-like_sf"/>
</dbReference>
<reference evidence="3 4" key="1">
    <citation type="submission" date="2017-06" db="EMBL/GenBank/DDBJ databases">
        <authorList>
            <consortium name="Pathogen Informatics"/>
        </authorList>
    </citation>
    <scope>NUCLEOTIDE SEQUENCE [LARGE SCALE GENOMIC DNA]</scope>
    <source>
        <strain evidence="3 4">NCTC13039</strain>
    </source>
</reference>
<evidence type="ECO:0000256" key="1">
    <source>
        <dbReference type="ARBA" id="ARBA00007274"/>
    </source>
</evidence>
<dbReference type="STRING" id="1121387.GCA_000429885_00538"/>
<dbReference type="SUPFAM" id="SSF51161">
    <property type="entry name" value="Trimeric LpxA-like enzymes"/>
    <property type="match status" value="1"/>
</dbReference>
<dbReference type="AlphaFoldDB" id="A0A239VT75"/>
<keyword evidence="2 3" id="KW-0808">Transferase</keyword>
<gene>
    <name evidence="3" type="primary">maa</name>
    <name evidence="3" type="ORF">SAMEA4475696_02170</name>
</gene>
<proteinExistence type="inferred from homology"/>
<dbReference type="RefSeq" id="WP_051277188.1">
    <property type="nucleotide sequence ID" value="NZ_JAAFNI010000001.1"/>
</dbReference>
<dbReference type="EMBL" id="LT906453">
    <property type="protein sequence ID" value="SNV25029.1"/>
    <property type="molecule type" value="Genomic_DNA"/>
</dbReference>
<dbReference type="KEGG" id="dco:SAMEA4475696_2170"/>
<evidence type="ECO:0000313" key="4">
    <source>
        <dbReference type="Proteomes" id="UP000242637"/>
    </source>
</evidence>
<accession>A0A239VT75</accession>
<keyword evidence="4" id="KW-1185">Reference proteome</keyword>
<dbReference type="CDD" id="cd04647">
    <property type="entry name" value="LbH_MAT_like"/>
    <property type="match status" value="1"/>
</dbReference>
<protein>
    <submittedName>
        <fullName evidence="3">Maltose O-acetyltransferase</fullName>
        <ecNumber evidence="3">2.3.1.79</ecNumber>
    </submittedName>
</protein>
<evidence type="ECO:0000313" key="3">
    <source>
        <dbReference type="EMBL" id="SNV25029.1"/>
    </source>
</evidence>
<dbReference type="Proteomes" id="UP000242637">
    <property type="component" value="Chromosome 1"/>
</dbReference>
<dbReference type="InterPro" id="IPR051159">
    <property type="entry name" value="Hexapeptide_acetyltransf"/>
</dbReference>
<dbReference type="GeneID" id="63460345"/>
<evidence type="ECO:0000256" key="2">
    <source>
        <dbReference type="ARBA" id="ARBA00022679"/>
    </source>
</evidence>
<keyword evidence="3" id="KW-0012">Acyltransferase</keyword>
<dbReference type="Gene3D" id="2.160.10.10">
    <property type="entry name" value="Hexapeptide repeat proteins"/>
    <property type="match status" value="1"/>
</dbReference>
<dbReference type="PANTHER" id="PTHR23416:SF23">
    <property type="entry name" value="ACETYLTRANSFERASE C18B11.09C-RELATED"/>
    <property type="match status" value="1"/>
</dbReference>
<organism evidence="3 4">
    <name type="scientific">Dermatophilus congolensis</name>
    <dbReference type="NCBI Taxonomy" id="1863"/>
    <lineage>
        <taxon>Bacteria</taxon>
        <taxon>Bacillati</taxon>
        <taxon>Actinomycetota</taxon>
        <taxon>Actinomycetes</taxon>
        <taxon>Micrococcales</taxon>
        <taxon>Dermatophilaceae</taxon>
        <taxon>Dermatophilus</taxon>
    </lineage>
</organism>
<dbReference type="OrthoDB" id="2643438at2"/>
<sequence>MTTQSVPAPDHDPTIYPEGLQRTAHTRTPGCLRNRIIALGTHMAWNFWVNCLSASPLVPGRLRRIMLNKAGMNINTNGISPHCRFTNSNVYVGRYTYINEGFYADARGGIHIGERVGIGPRVMIITSTHKIGPAEQRTGSHTTRKVIIGDGAAIASGAQIHAGVRMGRGSIASAGAVLMRPCRNGAVVSGVPAKEIYNYDN</sequence>
<dbReference type="GO" id="GO:0005829">
    <property type="term" value="C:cytosol"/>
    <property type="evidence" value="ECO:0007669"/>
    <property type="project" value="TreeGrafter"/>
</dbReference>
<dbReference type="EC" id="2.3.1.79" evidence="3"/>